<dbReference type="EMBL" id="WWCP01000061">
    <property type="protein sequence ID" value="MYM85358.1"/>
    <property type="molecule type" value="Genomic_DNA"/>
</dbReference>
<evidence type="ECO:0000313" key="2">
    <source>
        <dbReference type="EMBL" id="MYM85358.1"/>
    </source>
</evidence>
<accession>A0A6L8MTL6</accession>
<dbReference type="Proteomes" id="UP000449678">
    <property type="component" value="Unassembled WGS sequence"/>
</dbReference>
<comment type="caution">
    <text evidence="2">The sequence shown here is derived from an EMBL/GenBank/DDBJ whole genome shotgun (WGS) entry which is preliminary data.</text>
</comment>
<name>A0A6L8MTL6_9BURK</name>
<organism evidence="2 4">
    <name type="scientific">Duganella lactea</name>
    <dbReference type="NCBI Taxonomy" id="2692173"/>
    <lineage>
        <taxon>Bacteria</taxon>
        <taxon>Pseudomonadati</taxon>
        <taxon>Pseudomonadota</taxon>
        <taxon>Betaproteobacteria</taxon>
        <taxon>Burkholderiales</taxon>
        <taxon>Oxalobacteraceae</taxon>
        <taxon>Telluria group</taxon>
        <taxon>Duganella</taxon>
    </lineage>
</organism>
<gene>
    <name evidence="1" type="ORF">GTP38_00025</name>
    <name evidence="2" type="ORF">GTP44_25905</name>
</gene>
<evidence type="ECO:0000313" key="1">
    <source>
        <dbReference type="EMBL" id="MYM32735.1"/>
    </source>
</evidence>
<evidence type="ECO:0000313" key="4">
    <source>
        <dbReference type="Proteomes" id="UP000474565"/>
    </source>
</evidence>
<dbReference type="EMBL" id="WWCO01000001">
    <property type="protein sequence ID" value="MYM32735.1"/>
    <property type="molecule type" value="Genomic_DNA"/>
</dbReference>
<sequence>MKQFSETVNSFYHLVGAVFTVRLLRGEILYAPTAKVQVLFLGSMFSYTIFSRAMFPGAPDFEES</sequence>
<protein>
    <submittedName>
        <fullName evidence="2">Uncharacterized protein</fullName>
    </submittedName>
</protein>
<evidence type="ECO:0000313" key="3">
    <source>
        <dbReference type="Proteomes" id="UP000449678"/>
    </source>
</evidence>
<dbReference type="Proteomes" id="UP000474565">
    <property type="component" value="Unassembled WGS sequence"/>
</dbReference>
<dbReference type="RefSeq" id="WP_160988162.1">
    <property type="nucleotide sequence ID" value="NZ_WWCO01000001.1"/>
</dbReference>
<proteinExistence type="predicted"/>
<keyword evidence="3" id="KW-1185">Reference proteome</keyword>
<reference evidence="3 4" key="1">
    <citation type="submission" date="2019-12" db="EMBL/GenBank/DDBJ databases">
        <title>Novel species isolated from a subtropical stream in China.</title>
        <authorList>
            <person name="Lu H."/>
        </authorList>
    </citation>
    <scope>NUCLEOTIDE SEQUENCE [LARGE SCALE GENOMIC DNA]</scope>
    <source>
        <strain evidence="2 4">FT50W</strain>
        <strain evidence="1 3">FT94W</strain>
    </source>
</reference>
<dbReference type="AlphaFoldDB" id="A0A6L8MTL6"/>